<reference evidence="2 3" key="1">
    <citation type="journal article" date="2012" name="J. Bacteriol.">
        <title>Complete genome sequence of Mycoplasma haemocanis strain Illinois.</title>
        <authorList>
            <person name="do Nascimento N.C."/>
            <person name="Guimaraes A.M."/>
            <person name="Santos A.P."/>
            <person name="Sanmiguel P.J."/>
            <person name="Messick J.B."/>
        </authorList>
    </citation>
    <scope>NUCLEOTIDE SEQUENCE [LARGE SCALE GENOMIC DNA]</scope>
    <source>
        <strain evidence="2 3">Illinois</strain>
    </source>
</reference>
<feature type="transmembrane region" description="Helical" evidence="1">
    <location>
        <begin position="12"/>
        <end position="35"/>
    </location>
</feature>
<name>H6N6V8_MYCHN</name>
<accession>H6N6V8</accession>
<proteinExistence type="predicted"/>
<dbReference type="STRING" id="1111676.MHC_02580"/>
<dbReference type="AlphaFoldDB" id="H6N6V8"/>
<dbReference type="OrthoDB" id="9834291at2"/>
<keyword evidence="1" id="KW-1133">Transmembrane helix</keyword>
<keyword evidence="1" id="KW-0472">Membrane</keyword>
<sequence length="139" mass="16247">MFSGFFEKSYSLIWFWTRIQTLFSILVFLLIPILMNHTPSLLVLLLIGGIALFLCALISILKIIPLISVYSEAVKVLKNHKNRELFKYVSRISSLLKVIIMMELVFPVVWPISLIFKLMVDRYLYQIRYFIGAVEIKDD</sequence>
<organism evidence="2 3">
    <name type="scientific">Mycoplasma haemocanis (strain Illinois)</name>
    <dbReference type="NCBI Taxonomy" id="1111676"/>
    <lineage>
        <taxon>Bacteria</taxon>
        <taxon>Bacillati</taxon>
        <taxon>Mycoplasmatota</taxon>
        <taxon>Mollicutes</taxon>
        <taxon>Mycoplasmataceae</taxon>
        <taxon>Mycoplasma</taxon>
    </lineage>
</organism>
<evidence type="ECO:0000256" key="1">
    <source>
        <dbReference type="SAM" id="Phobius"/>
    </source>
</evidence>
<dbReference type="Proteomes" id="UP000009135">
    <property type="component" value="Chromosome"/>
</dbReference>
<dbReference type="HOGENOM" id="CLU_1842900_0_0_14"/>
<evidence type="ECO:0000313" key="3">
    <source>
        <dbReference type="Proteomes" id="UP000009135"/>
    </source>
</evidence>
<gene>
    <name evidence="2" type="ordered locus">MHC_02580</name>
</gene>
<feature type="transmembrane region" description="Helical" evidence="1">
    <location>
        <begin position="95"/>
        <end position="116"/>
    </location>
</feature>
<dbReference type="EMBL" id="CP003199">
    <property type="protein sequence ID" value="AEW45380.1"/>
    <property type="molecule type" value="Genomic_DNA"/>
</dbReference>
<dbReference type="KEGG" id="mhe:MHC_02580"/>
<evidence type="ECO:0000313" key="2">
    <source>
        <dbReference type="EMBL" id="AEW45380.1"/>
    </source>
</evidence>
<keyword evidence="3" id="KW-1185">Reference proteome</keyword>
<protein>
    <submittedName>
        <fullName evidence="2">Uncharacterized protein</fullName>
    </submittedName>
</protein>
<feature type="transmembrane region" description="Helical" evidence="1">
    <location>
        <begin position="41"/>
        <end position="74"/>
    </location>
</feature>
<keyword evidence="1" id="KW-0812">Transmembrane</keyword>